<reference evidence="7" key="2">
    <citation type="submission" date="2015-03" db="UniProtKB">
        <authorList>
            <consortium name="EnsemblPlants"/>
        </authorList>
    </citation>
    <scope>IDENTIFICATION</scope>
</reference>
<keyword evidence="3 5" id="KW-1133">Transmembrane helix</keyword>
<dbReference type="PANTHER" id="PTHR31234">
    <property type="entry name" value="LATE EMBRYOGENESIS ABUNDANT (LEA) HYDROXYPROLINE-RICH GLYCOPROTEIN FAMILY"/>
    <property type="match status" value="1"/>
</dbReference>
<dbReference type="EnsemblPlants" id="OBART11G01250.1">
    <property type="protein sequence ID" value="OBART11G01250.1"/>
    <property type="gene ID" value="OBART11G01250"/>
</dbReference>
<sequence>MASTTAAAAGNGSGSILPTHTIAATAPPFRTHKDADLESRRRRRRRRCLCCCLLVTLVVLLVLAITLLVLFLTLNVTLLITVAVHNPNPASFTYATGGHTDLTYRGAHVGDAEIDPGRIPSRGDANVTMALTLQADRFAGDLTQLVTDVMGGSVALEASTRIPGRVAILGVFKRHAVAYSDCHFVFGVTEMAVRSQQCSDRTKL</sequence>
<evidence type="ECO:0000256" key="4">
    <source>
        <dbReference type="ARBA" id="ARBA00023136"/>
    </source>
</evidence>
<organism evidence="7">
    <name type="scientific">Oryza barthii</name>
    <dbReference type="NCBI Taxonomy" id="65489"/>
    <lineage>
        <taxon>Eukaryota</taxon>
        <taxon>Viridiplantae</taxon>
        <taxon>Streptophyta</taxon>
        <taxon>Embryophyta</taxon>
        <taxon>Tracheophyta</taxon>
        <taxon>Spermatophyta</taxon>
        <taxon>Magnoliopsida</taxon>
        <taxon>Liliopsida</taxon>
        <taxon>Poales</taxon>
        <taxon>Poaceae</taxon>
        <taxon>BOP clade</taxon>
        <taxon>Oryzoideae</taxon>
        <taxon>Oryzeae</taxon>
        <taxon>Oryzinae</taxon>
        <taxon>Oryza</taxon>
    </lineage>
</organism>
<protein>
    <recommendedName>
        <fullName evidence="6">Late embryogenesis abundant protein LEA-2 subgroup domain-containing protein</fullName>
    </recommendedName>
</protein>
<name>A0A0D3HHI9_9ORYZ</name>
<dbReference type="PANTHER" id="PTHR31234:SF65">
    <property type="entry name" value="LATE EMBRYOGENESIS ABUNDANT PROTEIN, LEA_2 SUBGROUP"/>
    <property type="match status" value="1"/>
</dbReference>
<evidence type="ECO:0000256" key="2">
    <source>
        <dbReference type="ARBA" id="ARBA00022692"/>
    </source>
</evidence>
<dbReference type="InterPro" id="IPR004864">
    <property type="entry name" value="LEA_2"/>
</dbReference>
<dbReference type="Gene3D" id="2.60.40.1820">
    <property type="match status" value="1"/>
</dbReference>
<dbReference type="GO" id="GO:0016020">
    <property type="term" value="C:membrane"/>
    <property type="evidence" value="ECO:0007669"/>
    <property type="project" value="UniProtKB-SubCell"/>
</dbReference>
<keyword evidence="4 5" id="KW-0472">Membrane</keyword>
<evidence type="ECO:0000313" key="7">
    <source>
        <dbReference type="EnsemblPlants" id="OBART11G01250.1"/>
    </source>
</evidence>
<evidence type="ECO:0000259" key="6">
    <source>
        <dbReference type="Pfam" id="PF03168"/>
    </source>
</evidence>
<feature type="domain" description="Late embryogenesis abundant protein LEA-2 subgroup" evidence="6">
    <location>
        <begin position="81"/>
        <end position="177"/>
    </location>
</feature>
<evidence type="ECO:0000313" key="8">
    <source>
        <dbReference type="Proteomes" id="UP000026960"/>
    </source>
</evidence>
<dbReference type="Gramene" id="OBART11G01250.1">
    <property type="protein sequence ID" value="OBART11G01250.1"/>
    <property type="gene ID" value="OBART11G01250"/>
</dbReference>
<accession>A0A0D3HHI9</accession>
<dbReference type="InterPro" id="IPR044839">
    <property type="entry name" value="NDR1-like"/>
</dbReference>
<dbReference type="STRING" id="65489.A0A0D3HHI9"/>
<reference evidence="7" key="1">
    <citation type="journal article" date="2009" name="Rice">
        <title>De Novo Next Generation Sequencing of Plant Genomes.</title>
        <authorList>
            <person name="Rounsley S."/>
            <person name="Marri P.R."/>
            <person name="Yu Y."/>
            <person name="He R."/>
            <person name="Sisneros N."/>
            <person name="Goicoechea J.L."/>
            <person name="Lee S.J."/>
            <person name="Angelova A."/>
            <person name="Kudrna D."/>
            <person name="Luo M."/>
            <person name="Affourtit J."/>
            <person name="Desany B."/>
            <person name="Knight J."/>
            <person name="Niazi F."/>
            <person name="Egholm M."/>
            <person name="Wing R.A."/>
        </authorList>
    </citation>
    <scope>NUCLEOTIDE SEQUENCE [LARGE SCALE GENOMIC DNA]</scope>
    <source>
        <strain evidence="7">cv. IRGC 105608</strain>
    </source>
</reference>
<dbReference type="GO" id="GO:0098542">
    <property type="term" value="P:defense response to other organism"/>
    <property type="evidence" value="ECO:0007669"/>
    <property type="project" value="InterPro"/>
</dbReference>
<feature type="transmembrane region" description="Helical" evidence="5">
    <location>
        <begin position="48"/>
        <end position="72"/>
    </location>
</feature>
<dbReference type="Proteomes" id="UP000026960">
    <property type="component" value="Chromosome 11"/>
</dbReference>
<comment type="subcellular location">
    <subcellularLocation>
        <location evidence="1">Membrane</location>
        <topology evidence="1">Single-pass membrane protein</topology>
    </subcellularLocation>
</comment>
<evidence type="ECO:0000256" key="5">
    <source>
        <dbReference type="SAM" id="Phobius"/>
    </source>
</evidence>
<dbReference type="Pfam" id="PF03168">
    <property type="entry name" value="LEA_2"/>
    <property type="match status" value="1"/>
</dbReference>
<evidence type="ECO:0000256" key="3">
    <source>
        <dbReference type="ARBA" id="ARBA00022989"/>
    </source>
</evidence>
<dbReference type="AlphaFoldDB" id="A0A0D3HHI9"/>
<keyword evidence="2 5" id="KW-0812">Transmembrane</keyword>
<dbReference type="HOGENOM" id="CLU_050605_4_2_1"/>
<dbReference type="PaxDb" id="65489-OBART11G01250.1"/>
<dbReference type="eggNOG" id="ENOG502S0HQ">
    <property type="taxonomic scope" value="Eukaryota"/>
</dbReference>
<dbReference type="SUPFAM" id="SSF117070">
    <property type="entry name" value="LEA14-like"/>
    <property type="match status" value="1"/>
</dbReference>
<keyword evidence="8" id="KW-1185">Reference proteome</keyword>
<evidence type="ECO:0000256" key="1">
    <source>
        <dbReference type="ARBA" id="ARBA00004167"/>
    </source>
</evidence>
<proteinExistence type="predicted"/>